<organism evidence="3 4">
    <name type="scientific">Stieleria varia</name>
    <dbReference type="NCBI Taxonomy" id="2528005"/>
    <lineage>
        <taxon>Bacteria</taxon>
        <taxon>Pseudomonadati</taxon>
        <taxon>Planctomycetota</taxon>
        <taxon>Planctomycetia</taxon>
        <taxon>Pirellulales</taxon>
        <taxon>Pirellulaceae</taxon>
        <taxon>Stieleria</taxon>
    </lineage>
</organism>
<reference evidence="3 4" key="1">
    <citation type="submission" date="2019-02" db="EMBL/GenBank/DDBJ databases">
        <title>Deep-cultivation of Planctomycetes and their phenomic and genomic characterization uncovers novel biology.</title>
        <authorList>
            <person name="Wiegand S."/>
            <person name="Jogler M."/>
            <person name="Boedeker C."/>
            <person name="Pinto D."/>
            <person name="Vollmers J."/>
            <person name="Rivas-Marin E."/>
            <person name="Kohn T."/>
            <person name="Peeters S.H."/>
            <person name="Heuer A."/>
            <person name="Rast P."/>
            <person name="Oberbeckmann S."/>
            <person name="Bunk B."/>
            <person name="Jeske O."/>
            <person name="Meyerdierks A."/>
            <person name="Storesund J.E."/>
            <person name="Kallscheuer N."/>
            <person name="Luecker S."/>
            <person name="Lage O.M."/>
            <person name="Pohl T."/>
            <person name="Merkel B.J."/>
            <person name="Hornburger P."/>
            <person name="Mueller R.-W."/>
            <person name="Bruemmer F."/>
            <person name="Labrenz M."/>
            <person name="Spormann A.M."/>
            <person name="Op Den Camp H."/>
            <person name="Overmann J."/>
            <person name="Amann R."/>
            <person name="Jetten M.S.M."/>
            <person name="Mascher T."/>
            <person name="Medema M.H."/>
            <person name="Devos D.P."/>
            <person name="Kaster A.-K."/>
            <person name="Ovreas L."/>
            <person name="Rohde M."/>
            <person name="Galperin M.Y."/>
            <person name="Jogler C."/>
        </authorList>
    </citation>
    <scope>NUCLEOTIDE SEQUENCE [LARGE SCALE GENOMIC DNA]</scope>
    <source>
        <strain evidence="3 4">Pla52n</strain>
    </source>
</reference>
<dbReference type="Proteomes" id="UP000320176">
    <property type="component" value="Unassembled WGS sequence"/>
</dbReference>
<comment type="caution">
    <text evidence="3">The sequence shown here is derived from an EMBL/GenBank/DDBJ whole genome shotgun (WGS) entry which is preliminary data.</text>
</comment>
<proteinExistence type="predicted"/>
<feature type="signal peptide" evidence="1">
    <location>
        <begin position="1"/>
        <end position="26"/>
    </location>
</feature>
<feature type="domain" description="Neutral/alkaline non-lysosomal ceramidase N-terminal" evidence="2">
    <location>
        <begin position="36"/>
        <end position="285"/>
    </location>
</feature>
<gene>
    <name evidence="3" type="ORF">Pla52n_08900</name>
</gene>
<dbReference type="RefSeq" id="WP_146518373.1">
    <property type="nucleotide sequence ID" value="NZ_CP151726.1"/>
</dbReference>
<evidence type="ECO:0000256" key="1">
    <source>
        <dbReference type="SAM" id="SignalP"/>
    </source>
</evidence>
<feature type="chain" id="PRO_5023049174" evidence="1">
    <location>
        <begin position="27"/>
        <end position="483"/>
    </location>
</feature>
<keyword evidence="4" id="KW-1185">Reference proteome</keyword>
<keyword evidence="1" id="KW-0732">Signal</keyword>
<name>A0A5C6B8K9_9BACT</name>
<dbReference type="OrthoDB" id="9790058at2"/>
<evidence type="ECO:0000313" key="4">
    <source>
        <dbReference type="Proteomes" id="UP000320176"/>
    </source>
</evidence>
<accession>A0A5C6B8K9</accession>
<dbReference type="AlphaFoldDB" id="A0A5C6B8K9"/>
<protein>
    <submittedName>
        <fullName evidence="3">Neutral/alkaline non-lysosomal ceramidase</fullName>
    </submittedName>
</protein>
<dbReference type="InterPro" id="IPR031329">
    <property type="entry name" value="NEUT/ALK_ceramidase_N"/>
</dbReference>
<dbReference type="EMBL" id="SJPN01000001">
    <property type="protein sequence ID" value="TWU08308.1"/>
    <property type="molecule type" value="Genomic_DNA"/>
</dbReference>
<evidence type="ECO:0000313" key="3">
    <source>
        <dbReference type="EMBL" id="TWU08308.1"/>
    </source>
</evidence>
<evidence type="ECO:0000259" key="2">
    <source>
        <dbReference type="Pfam" id="PF04734"/>
    </source>
</evidence>
<dbReference type="Pfam" id="PF04734">
    <property type="entry name" value="Ceramidase_alk"/>
    <property type="match status" value="1"/>
</dbReference>
<sequence length="483" mass="52461" precursor="true">MTAYSLRLHIAAFVLSGLFLSASSHAADSQAVLRAGAAAIDISPQEFPLNMPGGFNANMAESVHDPFYARAMVLDDGSTSVAMVVVDNLGASPEVLNEAKAIAAEKTGMSTANMLICSTHTHSGPPLSVSSDSAPVIAYRNLFVSGVADSIIKAHAALQPASVGAAAHPLPDEVFNRRWYLKPGKMPLNPFGELDEVKMNPGTNPDVLDRPAGPVDPDITIISVQDQRRRPLALFANYSLHYVGATPRGQLSADYFGEFARLMPSRMRGGDSFVAMMSNGTSGDINNIPFLVTRPPREPFEQIRIVAQKAADTAWMAHRKIDKHDSNVPLGMLQREITLHYRRPTDQQLADARAIVALKDEAKIANLPRLATNYARRVINAAERKEDTVTVQLQAIRIGELAVCGIPFETIAEIGLELKDRSPFPQTMVIGLANGRHGYLPTPYQHRLGGYETWLGTNHVQKDASVIIVDNLLEMLAALHEPQ</sequence>